<evidence type="ECO:0000256" key="3">
    <source>
        <dbReference type="ARBA" id="ARBA00022692"/>
    </source>
</evidence>
<feature type="transmembrane region" description="Helical" evidence="6">
    <location>
        <begin position="50"/>
        <end position="68"/>
    </location>
</feature>
<evidence type="ECO:0000256" key="5">
    <source>
        <dbReference type="ARBA" id="ARBA00023136"/>
    </source>
</evidence>
<dbReference type="SUPFAM" id="SSF82866">
    <property type="entry name" value="Multidrug efflux transporter AcrB transmembrane domain"/>
    <property type="match status" value="1"/>
</dbReference>
<accession>A0ABZ0QPU8</accession>
<proteinExistence type="predicted"/>
<sequence>MSGSTEHALEHGHGHEHDHGNRLYFTTWLWLLVITVLEVGVVLFHLPRALLVGILLLMTVLKAVLIVANFMHLRFEKLNMIYVVITPMIFALIMWYGVALDY</sequence>
<keyword evidence="3 6" id="KW-0812">Transmembrane</keyword>
<evidence type="ECO:0000313" key="8">
    <source>
        <dbReference type="Proteomes" id="UP001304683"/>
    </source>
</evidence>
<evidence type="ECO:0000256" key="1">
    <source>
        <dbReference type="ARBA" id="ARBA00004651"/>
    </source>
</evidence>
<organism evidence="7 8">
    <name type="scientific">Thermaerobacter composti</name>
    <dbReference type="NCBI Taxonomy" id="554949"/>
    <lineage>
        <taxon>Bacteria</taxon>
        <taxon>Bacillati</taxon>
        <taxon>Bacillota</taxon>
        <taxon>Clostridia</taxon>
        <taxon>Eubacteriales</taxon>
        <taxon>Clostridiales Family XVII. Incertae Sedis</taxon>
        <taxon>Thermaerobacter</taxon>
    </lineage>
</organism>
<dbReference type="InterPro" id="IPR005171">
    <property type="entry name" value="Cyt_c_oxidase_su4_prok"/>
</dbReference>
<evidence type="ECO:0000256" key="4">
    <source>
        <dbReference type="ARBA" id="ARBA00022989"/>
    </source>
</evidence>
<keyword evidence="5 6" id="KW-0472">Membrane</keyword>
<dbReference type="Pfam" id="PF03626">
    <property type="entry name" value="COX4_pro"/>
    <property type="match status" value="1"/>
</dbReference>
<gene>
    <name evidence="7" type="ORF">Q5761_01905</name>
</gene>
<keyword evidence="8" id="KW-1185">Reference proteome</keyword>
<dbReference type="Proteomes" id="UP001304683">
    <property type="component" value="Chromosome"/>
</dbReference>
<comment type="subcellular location">
    <subcellularLocation>
        <location evidence="1">Cell membrane</location>
        <topology evidence="1">Multi-pass membrane protein</topology>
    </subcellularLocation>
</comment>
<evidence type="ECO:0000256" key="2">
    <source>
        <dbReference type="ARBA" id="ARBA00022475"/>
    </source>
</evidence>
<feature type="transmembrane region" description="Helical" evidence="6">
    <location>
        <begin position="80"/>
        <end position="98"/>
    </location>
</feature>
<evidence type="ECO:0000256" key="6">
    <source>
        <dbReference type="SAM" id="Phobius"/>
    </source>
</evidence>
<protein>
    <submittedName>
        <fullName evidence="7">Cytochrome C oxidase subunit IV family protein</fullName>
    </submittedName>
</protein>
<dbReference type="EMBL" id="CP132508">
    <property type="protein sequence ID" value="WPD19446.1"/>
    <property type="molecule type" value="Genomic_DNA"/>
</dbReference>
<feature type="transmembrane region" description="Helical" evidence="6">
    <location>
        <begin position="23"/>
        <end position="44"/>
    </location>
</feature>
<dbReference type="RefSeq" id="WP_318750976.1">
    <property type="nucleotide sequence ID" value="NZ_CP132508.1"/>
</dbReference>
<evidence type="ECO:0000313" key="7">
    <source>
        <dbReference type="EMBL" id="WPD19446.1"/>
    </source>
</evidence>
<reference evidence="7 8" key="1">
    <citation type="submission" date="2023-08" db="EMBL/GenBank/DDBJ databases">
        <title>Genome sequence of Thermaerobacter compostii strain Ins1, a spore-forming filamentous bacterium isolated from a deep geothermal reservoir.</title>
        <authorList>
            <person name="Bregnard D."/>
            <person name="Gonzalez D."/>
            <person name="Junier P."/>
        </authorList>
    </citation>
    <scope>NUCLEOTIDE SEQUENCE [LARGE SCALE GENOMIC DNA]</scope>
    <source>
        <strain evidence="7 8">Ins1</strain>
    </source>
</reference>
<name>A0ABZ0QPU8_9FIRM</name>
<keyword evidence="4 6" id="KW-1133">Transmembrane helix</keyword>
<keyword evidence="2" id="KW-1003">Cell membrane</keyword>